<sequence>MDQLLQKENLDLKLSPYKILATSTAAGASQFVPSQTFAAISSKYRNNPALAYLKQQNPDDRAYLGVRKETLDTYVKSCAGYCVITYILGVGDRHLDNLLLAPDGHFFHADFGFILGRDPKPFAPAVKLSKEMVDAMGGSNPPSEAYLHFKQYCFLAFTALRKSSNLILNLFSLMVHANIPDIKAEPDKAVFKVKERFHLELSEEDAIRHLDGILEDSLSGIIPVVIDRLHDFVQAWRN</sequence>
<dbReference type="Proteomes" id="UP000012174">
    <property type="component" value="Unassembled WGS sequence"/>
</dbReference>
<dbReference type="SUPFAM" id="SSF56112">
    <property type="entry name" value="Protein kinase-like (PK-like)"/>
    <property type="match status" value="1"/>
</dbReference>
<dbReference type="InterPro" id="IPR000403">
    <property type="entry name" value="PI3/4_kinase_cat_dom"/>
</dbReference>
<dbReference type="EMBL" id="KB706039">
    <property type="protein sequence ID" value="EMR69660.1"/>
    <property type="molecule type" value="Genomic_DNA"/>
</dbReference>
<gene>
    <name evidence="7" type="ORF">UCREL1_3306</name>
</gene>
<dbReference type="GO" id="GO:0048015">
    <property type="term" value="P:phosphatidylinositol-mediated signaling"/>
    <property type="evidence" value="ECO:0007669"/>
    <property type="project" value="TreeGrafter"/>
</dbReference>
<dbReference type="STRING" id="1287681.M7TSP3"/>
<evidence type="ECO:0000256" key="3">
    <source>
        <dbReference type="ARBA" id="ARBA00022741"/>
    </source>
</evidence>
<evidence type="ECO:0000256" key="5">
    <source>
        <dbReference type="ARBA" id="ARBA00022840"/>
    </source>
</evidence>
<name>M7TSP3_EUTLA</name>
<evidence type="ECO:0000256" key="2">
    <source>
        <dbReference type="ARBA" id="ARBA00022679"/>
    </source>
</evidence>
<dbReference type="GO" id="GO:0005768">
    <property type="term" value="C:endosome"/>
    <property type="evidence" value="ECO:0007669"/>
    <property type="project" value="TreeGrafter"/>
</dbReference>
<reference evidence="8" key="1">
    <citation type="journal article" date="2013" name="Genome Announc.">
        <title>Draft genome sequence of the grapevine dieback fungus Eutypa lata UCR-EL1.</title>
        <authorList>
            <person name="Blanco-Ulate B."/>
            <person name="Rolshausen P.E."/>
            <person name="Cantu D."/>
        </authorList>
    </citation>
    <scope>NUCLEOTIDE SEQUENCE [LARGE SCALE GENOMIC DNA]</scope>
    <source>
        <strain evidence="8">UCR-EL1</strain>
    </source>
</reference>
<evidence type="ECO:0000313" key="7">
    <source>
        <dbReference type="EMBL" id="EMR69660.1"/>
    </source>
</evidence>
<dbReference type="Gene3D" id="3.30.1010.10">
    <property type="entry name" value="Phosphatidylinositol 3-kinase Catalytic Subunit, Chain A, domain 4"/>
    <property type="match status" value="1"/>
</dbReference>
<dbReference type="PROSITE" id="PS00916">
    <property type="entry name" value="PI3_4_KINASE_2"/>
    <property type="match status" value="1"/>
</dbReference>
<accession>M7TSP3</accession>
<keyword evidence="5" id="KW-0067">ATP-binding</keyword>
<dbReference type="GO" id="GO:0016303">
    <property type="term" value="F:1-phosphatidylinositol-3-kinase activity"/>
    <property type="evidence" value="ECO:0007669"/>
    <property type="project" value="UniProtKB-EC"/>
</dbReference>
<protein>
    <recommendedName>
        <fullName evidence="1">phosphatidylinositol 3-kinase</fullName>
        <ecNumber evidence="1">2.7.1.137</ecNumber>
    </recommendedName>
</protein>
<evidence type="ECO:0000256" key="4">
    <source>
        <dbReference type="ARBA" id="ARBA00022777"/>
    </source>
</evidence>
<dbReference type="InterPro" id="IPR015433">
    <property type="entry name" value="PI3/4_kinase"/>
</dbReference>
<dbReference type="Gene3D" id="1.10.1070.11">
    <property type="entry name" value="Phosphatidylinositol 3-/4-kinase, catalytic domain"/>
    <property type="match status" value="1"/>
</dbReference>
<keyword evidence="2" id="KW-0808">Transferase</keyword>
<dbReference type="GO" id="GO:0006897">
    <property type="term" value="P:endocytosis"/>
    <property type="evidence" value="ECO:0007669"/>
    <property type="project" value="TreeGrafter"/>
</dbReference>
<feature type="domain" description="PI3K/PI4K catalytic" evidence="6">
    <location>
        <begin position="1"/>
        <end position="222"/>
    </location>
</feature>
<dbReference type="PROSITE" id="PS50290">
    <property type="entry name" value="PI3_4_KINASE_3"/>
    <property type="match status" value="1"/>
</dbReference>
<dbReference type="Pfam" id="PF00454">
    <property type="entry name" value="PI3_PI4_kinase"/>
    <property type="match status" value="1"/>
</dbReference>
<dbReference type="EC" id="2.7.1.137" evidence="1"/>
<dbReference type="InterPro" id="IPR018936">
    <property type="entry name" value="PI3/4_kinase_CS"/>
</dbReference>
<keyword evidence="3" id="KW-0547">Nucleotide-binding</keyword>
<dbReference type="KEGG" id="ela:UCREL1_3306"/>
<keyword evidence="8" id="KW-1185">Reference proteome</keyword>
<dbReference type="HOGENOM" id="CLU_002446_1_1_1"/>
<dbReference type="FunFam" id="1.10.1070.11:FF:000002">
    <property type="entry name" value="Phosphatidylinositol 3-kinase catalytic subunit type 3"/>
    <property type="match status" value="1"/>
</dbReference>
<dbReference type="AlphaFoldDB" id="M7TSP3"/>
<dbReference type="PANTHER" id="PTHR10048">
    <property type="entry name" value="PHOSPHATIDYLINOSITOL KINASE"/>
    <property type="match status" value="1"/>
</dbReference>
<dbReference type="InterPro" id="IPR057756">
    <property type="entry name" value="PI3-kinase_type3/VPS34_cat"/>
</dbReference>
<evidence type="ECO:0000256" key="1">
    <source>
        <dbReference type="ARBA" id="ARBA00012073"/>
    </source>
</evidence>
<evidence type="ECO:0000259" key="6">
    <source>
        <dbReference type="PROSITE" id="PS50290"/>
    </source>
</evidence>
<dbReference type="PANTHER" id="PTHR10048:SF7">
    <property type="entry name" value="PHOSPHATIDYLINOSITOL 3-KINASE CATALYTIC SUBUNIT TYPE 3"/>
    <property type="match status" value="1"/>
</dbReference>
<dbReference type="GO" id="GO:0005777">
    <property type="term" value="C:peroxisome"/>
    <property type="evidence" value="ECO:0007669"/>
    <property type="project" value="TreeGrafter"/>
</dbReference>
<dbReference type="CDD" id="cd00896">
    <property type="entry name" value="PI3Kc_III"/>
    <property type="match status" value="1"/>
</dbReference>
<dbReference type="OrthoDB" id="67688at2759"/>
<organism evidence="7 8">
    <name type="scientific">Eutypa lata (strain UCR-EL1)</name>
    <name type="common">Grapevine dieback disease fungus</name>
    <name type="synonym">Eutypa armeniacae</name>
    <dbReference type="NCBI Taxonomy" id="1287681"/>
    <lineage>
        <taxon>Eukaryota</taxon>
        <taxon>Fungi</taxon>
        <taxon>Dikarya</taxon>
        <taxon>Ascomycota</taxon>
        <taxon>Pezizomycotina</taxon>
        <taxon>Sordariomycetes</taxon>
        <taxon>Xylariomycetidae</taxon>
        <taxon>Xylariales</taxon>
        <taxon>Diatrypaceae</taxon>
        <taxon>Eutypa</taxon>
    </lineage>
</organism>
<dbReference type="GO" id="GO:0034272">
    <property type="term" value="C:phosphatidylinositol 3-kinase complex, class III, type II"/>
    <property type="evidence" value="ECO:0007669"/>
    <property type="project" value="TreeGrafter"/>
</dbReference>
<keyword evidence="4 7" id="KW-0418">Kinase</keyword>
<dbReference type="GO" id="GO:0034271">
    <property type="term" value="C:phosphatidylinositol 3-kinase complex, class III, type I"/>
    <property type="evidence" value="ECO:0007669"/>
    <property type="project" value="TreeGrafter"/>
</dbReference>
<dbReference type="SMART" id="SM00146">
    <property type="entry name" value="PI3Kc"/>
    <property type="match status" value="1"/>
</dbReference>
<dbReference type="OMA" id="HETDIAY"/>
<dbReference type="InterPro" id="IPR036940">
    <property type="entry name" value="PI3/4_kinase_cat_sf"/>
</dbReference>
<dbReference type="GO" id="GO:0000045">
    <property type="term" value="P:autophagosome assembly"/>
    <property type="evidence" value="ECO:0007669"/>
    <property type="project" value="TreeGrafter"/>
</dbReference>
<proteinExistence type="predicted"/>
<dbReference type="GO" id="GO:0000407">
    <property type="term" value="C:phagophore assembly site"/>
    <property type="evidence" value="ECO:0007669"/>
    <property type="project" value="TreeGrafter"/>
</dbReference>
<dbReference type="eggNOG" id="KOG0906">
    <property type="taxonomic scope" value="Eukaryota"/>
</dbReference>
<dbReference type="GO" id="GO:0005524">
    <property type="term" value="F:ATP binding"/>
    <property type="evidence" value="ECO:0007669"/>
    <property type="project" value="UniProtKB-KW"/>
</dbReference>
<evidence type="ECO:0000313" key="8">
    <source>
        <dbReference type="Proteomes" id="UP000012174"/>
    </source>
</evidence>
<dbReference type="InterPro" id="IPR011009">
    <property type="entry name" value="Kinase-like_dom_sf"/>
</dbReference>